<evidence type="ECO:0000313" key="1">
    <source>
        <dbReference type="Ensembl" id="ENSEBUP00000010230.1"/>
    </source>
</evidence>
<accession>A0A8C4WTL9</accession>
<dbReference type="OMA" id="PYSENNW"/>
<sequence length="372" mass="41385">MLLGIERDGCAEMLNQLTDEELSALKDTVTQRSLDSNSREDARDAILTYSKNAEEFLCRQKLRRGIILRYLMQYHVALDPKATKPILVKEVLKYWAVEAGISHKIPYNETAVLKDDPNIYCATTSARHPLKSENGCQTKIPLSVRKSSCKIENKTDVETKVACANVGLDLERFSKEFLQWIFQLINSQHPNCTAPMVLTPDLFWPDVELLLHVGGLCRSVESSSGSQAVVEMERYRGGSNGRDYSMEQYSGVETVIHRLKQLVQERGLAFNPNSHSKEAYVDQHGLVAVCSAGTIHTKELCVGAFRLSVGVISDAFCKGVWKMKFLHLWLGTAGGMNGCNEMVNSEDSHLGLAMLKKPAIQGNDGVEMMDLG</sequence>
<evidence type="ECO:0000313" key="2">
    <source>
        <dbReference type="Proteomes" id="UP000694388"/>
    </source>
</evidence>
<reference evidence="1" key="2">
    <citation type="submission" date="2025-09" db="UniProtKB">
        <authorList>
            <consortium name="Ensembl"/>
        </authorList>
    </citation>
    <scope>IDENTIFICATION</scope>
</reference>
<organism evidence="1 2">
    <name type="scientific">Eptatretus burgeri</name>
    <name type="common">Inshore hagfish</name>
    <dbReference type="NCBI Taxonomy" id="7764"/>
    <lineage>
        <taxon>Eukaryota</taxon>
        <taxon>Metazoa</taxon>
        <taxon>Chordata</taxon>
        <taxon>Craniata</taxon>
        <taxon>Vertebrata</taxon>
        <taxon>Cyclostomata</taxon>
        <taxon>Myxini</taxon>
        <taxon>Myxiniformes</taxon>
        <taxon>Myxinidae</taxon>
        <taxon>Eptatretinae</taxon>
        <taxon>Eptatretus</taxon>
    </lineage>
</organism>
<dbReference type="PANTHER" id="PTHR21084">
    <property type="entry name" value="DENSE INCISORS"/>
    <property type="match status" value="1"/>
</dbReference>
<dbReference type="Ensembl" id="ENSEBUT00000010774.1">
    <property type="protein sequence ID" value="ENSEBUP00000010230.1"/>
    <property type="gene ID" value="ENSEBUG00000006579.1"/>
</dbReference>
<keyword evidence="2" id="KW-1185">Reference proteome</keyword>
<dbReference type="InterPro" id="IPR026698">
    <property type="entry name" value="UPF_C3orf38"/>
</dbReference>
<protein>
    <submittedName>
        <fullName evidence="1">Chromosome 3 open reading frame 38</fullName>
    </submittedName>
</protein>
<dbReference type="Pfam" id="PF15008">
    <property type="entry name" value="DUF4518"/>
    <property type="match status" value="2"/>
</dbReference>
<reference evidence="1" key="1">
    <citation type="submission" date="2025-08" db="UniProtKB">
        <authorList>
            <consortium name="Ensembl"/>
        </authorList>
    </citation>
    <scope>IDENTIFICATION</scope>
</reference>
<dbReference type="PANTHER" id="PTHR21084:SF1">
    <property type="entry name" value="DENSE INCISORS"/>
    <property type="match status" value="1"/>
</dbReference>
<proteinExistence type="predicted"/>
<name>A0A8C4WTL9_EPTBU</name>
<dbReference type="GeneTree" id="ENSGT00390000000367"/>
<dbReference type="AlphaFoldDB" id="A0A8C4WTL9"/>
<dbReference type="Proteomes" id="UP000694388">
    <property type="component" value="Unplaced"/>
</dbReference>